<dbReference type="GO" id="GO:0005829">
    <property type="term" value="C:cytosol"/>
    <property type="evidence" value="ECO:0007669"/>
    <property type="project" value="TreeGrafter"/>
</dbReference>
<dbReference type="SUPFAM" id="SSF51430">
    <property type="entry name" value="NAD(P)-linked oxidoreductase"/>
    <property type="match status" value="1"/>
</dbReference>
<sequence length="318" mass="33727">MGNGGDLGQDRGVRYHRLGRSDLDISVLVMGCGNFGGMGSAPDLFGKGDDEPSAYTLLDAAFAAGITMYDTANSYGGGRSEEWLGQWLTSRGVRDDVLVTTKVGNRISPHDGGLSAAHIRHQIDASLRRLNTDRVDLYLTHVFDPDTPIEETVGAFDSLIQAGKIRHYGMSNFTGSQLAQAGGTPVNLQNAYNLVDRSDDGFDVCARRGIGFTAYSPLAGGLLTGKYRSGVPAGTRRALRPDWYSTVPPETLAQVVDRLDVVAAARGTRIDTIALAWVLTDPGVAGAIIAPRTTDQLTTALAAVDTALSLDERAALTA</sequence>
<dbReference type="InterPro" id="IPR036812">
    <property type="entry name" value="NAD(P)_OxRdtase_dom_sf"/>
</dbReference>
<dbReference type="Gene3D" id="3.20.20.100">
    <property type="entry name" value="NADP-dependent oxidoreductase domain"/>
    <property type="match status" value="1"/>
</dbReference>
<evidence type="ECO:0000313" key="3">
    <source>
        <dbReference type="EMBL" id="TCO60536.1"/>
    </source>
</evidence>
<dbReference type="Pfam" id="PF00248">
    <property type="entry name" value="Aldo_ket_red"/>
    <property type="match status" value="1"/>
</dbReference>
<evidence type="ECO:0000256" key="1">
    <source>
        <dbReference type="ARBA" id="ARBA00023002"/>
    </source>
</evidence>
<gene>
    <name evidence="3" type="ORF">EV192_103111</name>
</gene>
<comment type="caution">
    <text evidence="3">The sequence shown here is derived from an EMBL/GenBank/DDBJ whole genome shotgun (WGS) entry which is preliminary data.</text>
</comment>
<dbReference type="Proteomes" id="UP000295680">
    <property type="component" value="Unassembled WGS sequence"/>
</dbReference>
<accession>A0A4R2JTE5</accession>
<evidence type="ECO:0000259" key="2">
    <source>
        <dbReference type="Pfam" id="PF00248"/>
    </source>
</evidence>
<dbReference type="InterPro" id="IPR023210">
    <property type="entry name" value="NADP_OxRdtase_dom"/>
</dbReference>
<keyword evidence="1" id="KW-0560">Oxidoreductase</keyword>
<protein>
    <submittedName>
        <fullName evidence="3">Aryl-alcohol dehydrogenase-like predicted oxidoreductase</fullName>
    </submittedName>
</protein>
<name>A0A4R2JTE5_9PSEU</name>
<dbReference type="GO" id="GO:0016491">
    <property type="term" value="F:oxidoreductase activity"/>
    <property type="evidence" value="ECO:0007669"/>
    <property type="project" value="UniProtKB-KW"/>
</dbReference>
<organism evidence="3 4">
    <name type="scientific">Actinocrispum wychmicini</name>
    <dbReference type="NCBI Taxonomy" id="1213861"/>
    <lineage>
        <taxon>Bacteria</taxon>
        <taxon>Bacillati</taxon>
        <taxon>Actinomycetota</taxon>
        <taxon>Actinomycetes</taxon>
        <taxon>Pseudonocardiales</taxon>
        <taxon>Pseudonocardiaceae</taxon>
        <taxon>Actinocrispum</taxon>
    </lineage>
</organism>
<proteinExistence type="predicted"/>
<reference evidence="3 4" key="1">
    <citation type="submission" date="2019-03" db="EMBL/GenBank/DDBJ databases">
        <title>Genomic Encyclopedia of Type Strains, Phase IV (KMG-IV): sequencing the most valuable type-strain genomes for metagenomic binning, comparative biology and taxonomic classification.</title>
        <authorList>
            <person name="Goeker M."/>
        </authorList>
    </citation>
    <scope>NUCLEOTIDE SEQUENCE [LARGE SCALE GENOMIC DNA]</scope>
    <source>
        <strain evidence="3 4">DSM 45934</strain>
    </source>
</reference>
<evidence type="ECO:0000313" key="4">
    <source>
        <dbReference type="Proteomes" id="UP000295680"/>
    </source>
</evidence>
<dbReference type="PANTHER" id="PTHR43364">
    <property type="entry name" value="NADH-SPECIFIC METHYLGLYOXAL REDUCTASE-RELATED"/>
    <property type="match status" value="1"/>
</dbReference>
<dbReference type="PANTHER" id="PTHR43364:SF4">
    <property type="entry name" value="NAD(P)-LINKED OXIDOREDUCTASE SUPERFAMILY PROTEIN"/>
    <property type="match status" value="1"/>
</dbReference>
<dbReference type="EMBL" id="SLWS01000003">
    <property type="protein sequence ID" value="TCO60536.1"/>
    <property type="molecule type" value="Genomic_DNA"/>
</dbReference>
<feature type="domain" description="NADP-dependent oxidoreductase" evidence="2">
    <location>
        <begin position="39"/>
        <end position="316"/>
    </location>
</feature>
<keyword evidence="4" id="KW-1185">Reference proteome</keyword>
<dbReference type="AlphaFoldDB" id="A0A4R2JTE5"/>
<dbReference type="InterPro" id="IPR050523">
    <property type="entry name" value="AKR_Detox_Biosynth"/>
</dbReference>